<keyword evidence="2" id="KW-1185">Reference proteome</keyword>
<organism evidence="1 2">
    <name type="scientific">Pseudocohnilembus persalinus</name>
    <name type="common">Ciliate</name>
    <dbReference type="NCBI Taxonomy" id="266149"/>
    <lineage>
        <taxon>Eukaryota</taxon>
        <taxon>Sar</taxon>
        <taxon>Alveolata</taxon>
        <taxon>Ciliophora</taxon>
        <taxon>Intramacronucleata</taxon>
        <taxon>Oligohymenophorea</taxon>
        <taxon>Scuticociliatia</taxon>
        <taxon>Philasterida</taxon>
        <taxon>Pseudocohnilembidae</taxon>
        <taxon>Pseudocohnilembus</taxon>
    </lineage>
</organism>
<evidence type="ECO:0000313" key="2">
    <source>
        <dbReference type="Proteomes" id="UP000054937"/>
    </source>
</evidence>
<protein>
    <submittedName>
        <fullName evidence="1">Uncharacterized protein</fullName>
    </submittedName>
</protein>
<dbReference type="Proteomes" id="UP000054937">
    <property type="component" value="Unassembled WGS sequence"/>
</dbReference>
<gene>
    <name evidence="1" type="ORF">PPERSA_12890</name>
</gene>
<dbReference type="EMBL" id="LDAU01000251">
    <property type="protein sequence ID" value="KRW98411.1"/>
    <property type="molecule type" value="Genomic_DNA"/>
</dbReference>
<dbReference type="InParanoid" id="A0A0V0Q8D6"/>
<name>A0A0V0Q8D6_PSEPJ</name>
<dbReference type="AlphaFoldDB" id="A0A0V0Q8D6"/>
<proteinExistence type="predicted"/>
<evidence type="ECO:0000313" key="1">
    <source>
        <dbReference type="EMBL" id="KRW98411.1"/>
    </source>
</evidence>
<sequence>MEDVQQQWQEMQFQLTIQIQDNQLINLQGELIKIPLLVQHFQKMEKDLQLHHQIKALSYLNLTQMKSPKSQQNQNINNLTIFNVFHLTHQLDRFSVVVTRIMLYGPLIKQTQKKQNPSKKLLLVHGLPTV</sequence>
<accession>A0A0V0Q8D6</accession>
<comment type="caution">
    <text evidence="1">The sequence shown here is derived from an EMBL/GenBank/DDBJ whole genome shotgun (WGS) entry which is preliminary data.</text>
</comment>
<reference evidence="1 2" key="1">
    <citation type="journal article" date="2015" name="Sci. Rep.">
        <title>Genome of the facultative scuticociliatosis pathogen Pseudocohnilembus persalinus provides insight into its virulence through horizontal gene transfer.</title>
        <authorList>
            <person name="Xiong J."/>
            <person name="Wang G."/>
            <person name="Cheng J."/>
            <person name="Tian M."/>
            <person name="Pan X."/>
            <person name="Warren A."/>
            <person name="Jiang C."/>
            <person name="Yuan D."/>
            <person name="Miao W."/>
        </authorList>
    </citation>
    <scope>NUCLEOTIDE SEQUENCE [LARGE SCALE GENOMIC DNA]</scope>
    <source>
        <strain evidence="1">36N120E</strain>
    </source>
</reference>